<dbReference type="EMBL" id="BAAAEU010000025">
    <property type="protein sequence ID" value="GAA0723472.1"/>
    <property type="molecule type" value="Genomic_DNA"/>
</dbReference>
<name>A0ABP3U7Q9_9GAMM</name>
<organism evidence="2 3">
    <name type="scientific">Dokdonella soli</name>
    <dbReference type="NCBI Taxonomy" id="529810"/>
    <lineage>
        <taxon>Bacteria</taxon>
        <taxon>Pseudomonadati</taxon>
        <taxon>Pseudomonadota</taxon>
        <taxon>Gammaproteobacteria</taxon>
        <taxon>Lysobacterales</taxon>
        <taxon>Rhodanobacteraceae</taxon>
        <taxon>Dokdonella</taxon>
    </lineage>
</organism>
<sequence>MTTASADPGRVRVETAGTTDALPIAPALDLTLDAARMPRRSTLIDRRVLLIAAVAIVLAIAAALVAQLLTALIGVVTNLAFYGPGRPRSRCPQETISARG</sequence>
<feature type="transmembrane region" description="Helical" evidence="1">
    <location>
        <begin position="48"/>
        <end position="76"/>
    </location>
</feature>
<evidence type="ECO:0000313" key="2">
    <source>
        <dbReference type="EMBL" id="GAA0723472.1"/>
    </source>
</evidence>
<dbReference type="Proteomes" id="UP001501523">
    <property type="component" value="Unassembled WGS sequence"/>
</dbReference>
<proteinExistence type="predicted"/>
<evidence type="ECO:0000256" key="1">
    <source>
        <dbReference type="SAM" id="Phobius"/>
    </source>
</evidence>
<accession>A0ABP3U7Q9</accession>
<keyword evidence="3" id="KW-1185">Reference proteome</keyword>
<keyword evidence="1" id="KW-0812">Transmembrane</keyword>
<comment type="caution">
    <text evidence="2">The sequence shown here is derived from an EMBL/GenBank/DDBJ whole genome shotgun (WGS) entry which is preliminary data.</text>
</comment>
<reference evidence="3" key="1">
    <citation type="journal article" date="2019" name="Int. J. Syst. Evol. Microbiol.">
        <title>The Global Catalogue of Microorganisms (GCM) 10K type strain sequencing project: providing services to taxonomists for standard genome sequencing and annotation.</title>
        <authorList>
            <consortium name="The Broad Institute Genomics Platform"/>
            <consortium name="The Broad Institute Genome Sequencing Center for Infectious Disease"/>
            <person name="Wu L."/>
            <person name="Ma J."/>
        </authorList>
    </citation>
    <scope>NUCLEOTIDE SEQUENCE [LARGE SCALE GENOMIC DNA]</scope>
    <source>
        <strain evidence="3">JCM 15421</strain>
    </source>
</reference>
<gene>
    <name evidence="2" type="ORF">GCM10009105_35510</name>
</gene>
<keyword evidence="1" id="KW-0472">Membrane</keyword>
<keyword evidence="1" id="KW-1133">Transmembrane helix</keyword>
<protein>
    <submittedName>
        <fullName evidence="2">Uncharacterized protein</fullName>
    </submittedName>
</protein>
<evidence type="ECO:0000313" key="3">
    <source>
        <dbReference type="Proteomes" id="UP001501523"/>
    </source>
</evidence>